<accession>A0A4U0FJ75</accession>
<dbReference type="EMBL" id="SUPK01000001">
    <property type="protein sequence ID" value="TJY44524.1"/>
    <property type="molecule type" value="Genomic_DNA"/>
</dbReference>
<proteinExistence type="predicted"/>
<comment type="caution">
    <text evidence="2">The sequence shown here is derived from an EMBL/GenBank/DDBJ whole genome shotgun (WGS) entry which is preliminary data.</text>
</comment>
<keyword evidence="1" id="KW-0732">Signal</keyword>
<reference evidence="2 3" key="1">
    <citation type="submission" date="2019-04" db="EMBL/GenBank/DDBJ databases">
        <title>Cohnella sp. nov., isolated from soil.</title>
        <authorList>
            <person name="Kim W."/>
        </authorList>
    </citation>
    <scope>NUCLEOTIDE SEQUENCE [LARGE SCALE GENOMIC DNA]</scope>
    <source>
        <strain evidence="2 3">CAU 1483</strain>
    </source>
</reference>
<evidence type="ECO:0000313" key="2">
    <source>
        <dbReference type="EMBL" id="TJY44524.1"/>
    </source>
</evidence>
<gene>
    <name evidence="2" type="ORF">E5161_03875</name>
</gene>
<evidence type="ECO:0008006" key="4">
    <source>
        <dbReference type="Google" id="ProtNLM"/>
    </source>
</evidence>
<feature type="chain" id="PRO_5020795993" description="Copper amine oxidase" evidence="1">
    <location>
        <begin position="24"/>
        <end position="354"/>
    </location>
</feature>
<keyword evidence="3" id="KW-1185">Reference proteome</keyword>
<organism evidence="2 3">
    <name type="scientific">Cohnella pontilimi</name>
    <dbReference type="NCBI Taxonomy" id="2564100"/>
    <lineage>
        <taxon>Bacteria</taxon>
        <taxon>Bacillati</taxon>
        <taxon>Bacillota</taxon>
        <taxon>Bacilli</taxon>
        <taxon>Bacillales</taxon>
        <taxon>Paenibacillaceae</taxon>
        <taxon>Cohnella</taxon>
    </lineage>
</organism>
<evidence type="ECO:0000313" key="3">
    <source>
        <dbReference type="Proteomes" id="UP000309673"/>
    </source>
</evidence>
<dbReference type="AlphaFoldDB" id="A0A4U0FJ75"/>
<sequence length="354" mass="38509">MKKRMLLSLAMAVGLFGAGTAFAAQETVPISSLQPAVQLEKPQLYGVGGKLIFSDSPETFATPGGLYRGVADGEFRVFWHHQNASDTTFEIGAAITNTSSQTVRLYTKGRGVGTNYYVDVAGQDALVQFLNTQNTKVLVAELAPGQSYYITAPTPKDITNSGIVQFVASDKSGKPAQVTVTTLAYESKPKNPEKIAILPSDDHGRGTFPHFDRIGVIQYDTAQGNAYISVDAAAYGPWQDDMPGEYENGWSAVDNAPVINNGNYGVMYHFAVHVTNSHSDPRQVGVYLNPAGGYGHFALLWNKQLFQSDYLNYEQAWHITDFKVNPHGGLYSSQMSLTGGSAGPQVIYFTNQRR</sequence>
<dbReference type="RefSeq" id="WP_136776333.1">
    <property type="nucleotide sequence ID" value="NZ_SUPK01000001.1"/>
</dbReference>
<dbReference type="Proteomes" id="UP000309673">
    <property type="component" value="Unassembled WGS sequence"/>
</dbReference>
<dbReference type="OrthoDB" id="1675044at2"/>
<feature type="signal peptide" evidence="1">
    <location>
        <begin position="1"/>
        <end position="23"/>
    </location>
</feature>
<protein>
    <recommendedName>
        <fullName evidence="4">Copper amine oxidase</fullName>
    </recommendedName>
</protein>
<evidence type="ECO:0000256" key="1">
    <source>
        <dbReference type="SAM" id="SignalP"/>
    </source>
</evidence>
<name>A0A4U0FJ75_9BACL</name>